<comment type="pathway">
    <text evidence="1">tRNA modification; wybutosine-tRNA(Phe) biosynthesis.</text>
</comment>
<dbReference type="AlphaFoldDB" id="A0A6P6P3K7"/>
<keyword evidence="6" id="KW-0808">Transferase</keyword>
<dbReference type="EC" id="2.1.1.282" evidence="3"/>
<accession>A0A6P6P3K7</accession>
<dbReference type="PANTHER" id="PTHR48418">
    <property type="entry name" value="TRNA WYBUTOSINE-SYNTHESIZING PROTEIN 3"/>
    <property type="match status" value="1"/>
</dbReference>
<keyword evidence="13" id="KW-1185">Reference proteome</keyword>
<dbReference type="Gene3D" id="3.30.1960.10">
    <property type="entry name" value="tRNA wybutosine-synthesizing-like"/>
    <property type="match status" value="1"/>
</dbReference>
<keyword evidence="5" id="KW-0489">Methyltransferase</keyword>
<evidence type="ECO:0000256" key="1">
    <source>
        <dbReference type="ARBA" id="ARBA00004797"/>
    </source>
</evidence>
<dbReference type="GO" id="GO:0008168">
    <property type="term" value="F:methyltransferase activity"/>
    <property type="evidence" value="ECO:0007669"/>
    <property type="project" value="UniProtKB-KW"/>
</dbReference>
<evidence type="ECO:0000256" key="6">
    <source>
        <dbReference type="ARBA" id="ARBA00022679"/>
    </source>
</evidence>
<gene>
    <name evidence="14" type="primary">tyw3</name>
</gene>
<keyword evidence="8" id="KW-0819">tRNA processing</keyword>
<dbReference type="InterPro" id="IPR036602">
    <property type="entry name" value="tRNA_yW-synthesising-like_sf"/>
</dbReference>
<dbReference type="FunFam" id="3.30.1960.10:FF:000001">
    <property type="entry name" value="tRNA wybutosine-synthesizing protein 3 homolog"/>
    <property type="match status" value="1"/>
</dbReference>
<evidence type="ECO:0000256" key="4">
    <source>
        <dbReference type="ARBA" id="ARBA00016536"/>
    </source>
</evidence>
<dbReference type="SUPFAM" id="SSF111278">
    <property type="entry name" value="SSo0622-like"/>
    <property type="match status" value="1"/>
</dbReference>
<evidence type="ECO:0000256" key="10">
    <source>
        <dbReference type="ARBA" id="ARBA00030554"/>
    </source>
</evidence>
<evidence type="ECO:0000256" key="8">
    <source>
        <dbReference type="ARBA" id="ARBA00022694"/>
    </source>
</evidence>
<keyword evidence="7" id="KW-0949">S-adenosyl-L-methionine</keyword>
<dbReference type="KEGG" id="caua:113094216"/>
<dbReference type="OrthoDB" id="263283at2759"/>
<evidence type="ECO:0000313" key="13">
    <source>
        <dbReference type="Proteomes" id="UP000515129"/>
    </source>
</evidence>
<evidence type="ECO:0000256" key="11">
    <source>
        <dbReference type="ARBA" id="ARBA00049202"/>
    </source>
</evidence>
<reference evidence="14" key="1">
    <citation type="submission" date="2025-08" db="UniProtKB">
        <authorList>
            <consortium name="RefSeq"/>
        </authorList>
    </citation>
    <scope>IDENTIFICATION</scope>
    <source>
        <strain evidence="14">Wakin</strain>
        <tissue evidence="14">Muscle</tissue>
    </source>
</reference>
<dbReference type="Proteomes" id="UP000515129">
    <property type="component" value="Unplaced"/>
</dbReference>
<protein>
    <recommendedName>
        <fullName evidence="4">tRNA wybutosine-synthesizing protein 3 homolog</fullName>
        <ecNumber evidence="3">2.1.1.282</ecNumber>
    </recommendedName>
    <alternativeName>
        <fullName evidence="10">tRNA(Phe) 7-((3-amino-3-carboxypropyl)-4-demethylwyosine(37)-N(4))-methyltransferase</fullName>
    </alternativeName>
</protein>
<dbReference type="RefSeq" id="XP_026115696.1">
    <property type="nucleotide sequence ID" value="XM_026259911.1"/>
</dbReference>
<dbReference type="CTD" id="127253"/>
<dbReference type="UniPathway" id="UPA00375"/>
<evidence type="ECO:0000256" key="3">
    <source>
        <dbReference type="ARBA" id="ARBA00012750"/>
    </source>
</evidence>
<dbReference type="GO" id="GO:0008033">
    <property type="term" value="P:tRNA processing"/>
    <property type="evidence" value="ECO:0007669"/>
    <property type="project" value="UniProtKB-KW"/>
</dbReference>
<comment type="function">
    <text evidence="9">Probable S-adenosyl-L-methionine-dependent methyltransferase that acts as a component of the wybutosine biosynthesis pathway. Wybutosine is a hyper modified guanosine with a tricyclic base found at the 3'-position adjacent to the anticodon of eukaryotic phenylalanine tRNA.</text>
</comment>
<proteinExistence type="inferred from homology"/>
<evidence type="ECO:0000256" key="9">
    <source>
        <dbReference type="ARBA" id="ARBA00025378"/>
    </source>
</evidence>
<feature type="domain" description="tRNA wybutosine-synthesizing protein" evidence="12">
    <location>
        <begin position="10"/>
        <end position="198"/>
    </location>
</feature>
<comment type="similarity">
    <text evidence="2">Belongs to the TYW3 family.</text>
</comment>
<dbReference type="PANTHER" id="PTHR48418:SF1">
    <property type="entry name" value="TRNA WYBUTOSINE-SYNTHESIZING PROTEIN 3"/>
    <property type="match status" value="1"/>
</dbReference>
<sequence length="257" mass="29386">MAGDTFELWKNQCLSKCDFSKKGSVDDDICHIVSFINSHDRYFTTSSCSGRIILFDGACDCQVQKRNCSWLFVTHQKCQSEDVFCVFLKQLTSLEKSVGDATLKFEPFVLHVQCKKLEDAQLLHTVAVNSGFRNSGITVGKKGKIIIAVRSTHCLEVPVSHRGTVLITDQYLDFLVGVSNQKMEENHKRIERFYECLKTALQPQEQNCILKEAADKKPIYRRRRRRTQDDSVTDCCQSVNDHNENSEEETVCDLLFL</sequence>
<dbReference type="Pfam" id="PF02676">
    <property type="entry name" value="TYW3"/>
    <property type="match status" value="1"/>
</dbReference>
<evidence type="ECO:0000313" key="14">
    <source>
        <dbReference type="RefSeq" id="XP_026115696.1"/>
    </source>
</evidence>
<organism evidence="13 14">
    <name type="scientific">Carassius auratus</name>
    <name type="common">Goldfish</name>
    <dbReference type="NCBI Taxonomy" id="7957"/>
    <lineage>
        <taxon>Eukaryota</taxon>
        <taxon>Metazoa</taxon>
        <taxon>Chordata</taxon>
        <taxon>Craniata</taxon>
        <taxon>Vertebrata</taxon>
        <taxon>Euteleostomi</taxon>
        <taxon>Actinopterygii</taxon>
        <taxon>Neopterygii</taxon>
        <taxon>Teleostei</taxon>
        <taxon>Ostariophysi</taxon>
        <taxon>Cypriniformes</taxon>
        <taxon>Cyprinidae</taxon>
        <taxon>Cyprininae</taxon>
        <taxon>Carassius</taxon>
    </lineage>
</organism>
<dbReference type="GO" id="GO:0032259">
    <property type="term" value="P:methylation"/>
    <property type="evidence" value="ECO:0007669"/>
    <property type="project" value="UniProtKB-KW"/>
</dbReference>
<dbReference type="GeneID" id="113094216"/>
<evidence type="ECO:0000256" key="5">
    <source>
        <dbReference type="ARBA" id="ARBA00022603"/>
    </source>
</evidence>
<dbReference type="InterPro" id="IPR003827">
    <property type="entry name" value="tRNA_yW-synthesising"/>
</dbReference>
<evidence type="ECO:0000256" key="2">
    <source>
        <dbReference type="ARBA" id="ARBA00008569"/>
    </source>
</evidence>
<name>A0A6P6P3K7_CARAU</name>
<evidence type="ECO:0000259" key="12">
    <source>
        <dbReference type="Pfam" id="PF02676"/>
    </source>
</evidence>
<evidence type="ECO:0000256" key="7">
    <source>
        <dbReference type="ARBA" id="ARBA00022691"/>
    </source>
</evidence>
<comment type="catalytic activity">
    <reaction evidence="11">
        <text>4-demethyl-7-[(3S)-3-amino-3-carboxypropyl]wyosine(37) in tRNA(Phe) + S-adenosyl-L-methionine = 7-[(3S)-3-amino-3-carboxypropyl]wyosine(37) in tRNA(Phe) + S-adenosyl-L-homocysteine + H(+)</text>
        <dbReference type="Rhea" id="RHEA:36635"/>
        <dbReference type="Rhea" id="RHEA-COMP:10378"/>
        <dbReference type="Rhea" id="RHEA-COMP:10379"/>
        <dbReference type="ChEBI" id="CHEBI:15378"/>
        <dbReference type="ChEBI" id="CHEBI:57856"/>
        <dbReference type="ChEBI" id="CHEBI:59789"/>
        <dbReference type="ChEBI" id="CHEBI:73543"/>
        <dbReference type="ChEBI" id="CHEBI:73550"/>
        <dbReference type="EC" id="2.1.1.282"/>
    </reaction>
</comment>